<evidence type="ECO:0000256" key="1">
    <source>
        <dbReference type="SAM" id="SignalP"/>
    </source>
</evidence>
<proteinExistence type="predicted"/>
<protein>
    <recommendedName>
        <fullName evidence="4">PAR1 protein</fullName>
    </recommendedName>
</protein>
<evidence type="ECO:0000313" key="2">
    <source>
        <dbReference type="EMBL" id="KAH7288254.1"/>
    </source>
</evidence>
<dbReference type="OrthoDB" id="772928at2759"/>
<dbReference type="InterPro" id="IPR009489">
    <property type="entry name" value="PAR1"/>
</dbReference>
<evidence type="ECO:0008006" key="4">
    <source>
        <dbReference type="Google" id="ProtNLM"/>
    </source>
</evidence>
<dbReference type="EMBL" id="CM035436">
    <property type="protein sequence ID" value="KAH7288254.1"/>
    <property type="molecule type" value="Genomic_DNA"/>
</dbReference>
<dbReference type="PANTHER" id="PTHR33649">
    <property type="entry name" value="PAR1 PROTEIN"/>
    <property type="match status" value="1"/>
</dbReference>
<comment type="caution">
    <text evidence="2">The sequence shown here is derived from an EMBL/GenBank/DDBJ whole genome shotgun (WGS) entry which is preliminary data.</text>
</comment>
<name>A0A8T2QXE6_CERRI</name>
<organism evidence="2 3">
    <name type="scientific">Ceratopteris richardii</name>
    <name type="common">Triangle waterfern</name>
    <dbReference type="NCBI Taxonomy" id="49495"/>
    <lineage>
        <taxon>Eukaryota</taxon>
        <taxon>Viridiplantae</taxon>
        <taxon>Streptophyta</taxon>
        <taxon>Embryophyta</taxon>
        <taxon>Tracheophyta</taxon>
        <taxon>Polypodiopsida</taxon>
        <taxon>Polypodiidae</taxon>
        <taxon>Polypodiales</taxon>
        <taxon>Pteridineae</taxon>
        <taxon>Pteridaceae</taxon>
        <taxon>Parkerioideae</taxon>
        <taxon>Ceratopteris</taxon>
    </lineage>
</organism>
<feature type="chain" id="PRO_5035731056" description="PAR1 protein" evidence="1">
    <location>
        <begin position="25"/>
        <end position="197"/>
    </location>
</feature>
<keyword evidence="3" id="KW-1185">Reference proteome</keyword>
<dbReference type="OMA" id="NKESCAY"/>
<feature type="signal peptide" evidence="1">
    <location>
        <begin position="1"/>
        <end position="24"/>
    </location>
</feature>
<sequence>MAGHSTWLLILFVAFAGLVACVSAHIKCDDLPINVCAFSVSSSGMRCILEKVISTEGQAAYECQTSEVLATEFVEWVETDECVSSCGLDRMTVGMSSDSLIEKGFVATLCSDRCRKECPNVMDLFEKLSAEEGVPLSRVCEAQSMSDARREMSELELHFFSLSANTLNAFDFPHANSPSASLNPQGLAASAPSPSPF</sequence>
<dbReference type="Proteomes" id="UP000825935">
    <property type="component" value="Chromosome 31"/>
</dbReference>
<dbReference type="AlphaFoldDB" id="A0A8T2QXE6"/>
<reference evidence="2" key="1">
    <citation type="submission" date="2021-08" db="EMBL/GenBank/DDBJ databases">
        <title>WGS assembly of Ceratopteris richardii.</title>
        <authorList>
            <person name="Marchant D.B."/>
            <person name="Chen G."/>
            <person name="Jenkins J."/>
            <person name="Shu S."/>
            <person name="Leebens-Mack J."/>
            <person name="Grimwood J."/>
            <person name="Schmutz J."/>
            <person name="Soltis P."/>
            <person name="Soltis D."/>
            <person name="Chen Z.-H."/>
        </authorList>
    </citation>
    <scope>NUCLEOTIDE SEQUENCE</scope>
    <source>
        <strain evidence="2">Whitten #5841</strain>
        <tissue evidence="2">Leaf</tissue>
    </source>
</reference>
<gene>
    <name evidence="2" type="ORF">KP509_31G019300</name>
</gene>
<evidence type="ECO:0000313" key="3">
    <source>
        <dbReference type="Proteomes" id="UP000825935"/>
    </source>
</evidence>
<dbReference type="Pfam" id="PF06521">
    <property type="entry name" value="PAR1"/>
    <property type="match status" value="1"/>
</dbReference>
<accession>A0A8T2QXE6</accession>
<keyword evidence="1" id="KW-0732">Signal</keyword>